<evidence type="ECO:0000313" key="4">
    <source>
        <dbReference type="EMBL" id="MDT0576579.1"/>
    </source>
</evidence>
<dbReference type="Gene3D" id="3.40.140.10">
    <property type="entry name" value="Cytidine Deaminase, domain 2"/>
    <property type="match status" value="1"/>
</dbReference>
<comment type="caution">
    <text evidence="3">Lacks conserved residue(s) required for the propagation of feature annotation.</text>
</comment>
<gene>
    <name evidence="3 4" type="primary">fdhD</name>
    <name evidence="4" type="ORF">RM533_10325</name>
</gene>
<dbReference type="PANTHER" id="PTHR30592:SF1">
    <property type="entry name" value="SULFUR CARRIER PROTEIN FDHD"/>
    <property type="match status" value="1"/>
</dbReference>
<evidence type="ECO:0000256" key="3">
    <source>
        <dbReference type="HAMAP-Rule" id="MF_00187"/>
    </source>
</evidence>
<accession>A0ABU2ZJ06</accession>
<dbReference type="HAMAP" id="MF_00187">
    <property type="entry name" value="FdhD"/>
    <property type="match status" value="1"/>
</dbReference>
<keyword evidence="1 3" id="KW-0963">Cytoplasm</keyword>
<comment type="similarity">
    <text evidence="3">Belongs to the FdhD family.</text>
</comment>
<dbReference type="Proteomes" id="UP001259803">
    <property type="component" value="Unassembled WGS sequence"/>
</dbReference>
<keyword evidence="2 3" id="KW-0501">Molybdenum cofactor biosynthesis</keyword>
<evidence type="ECO:0000313" key="5">
    <source>
        <dbReference type="Proteomes" id="UP001259803"/>
    </source>
</evidence>
<dbReference type="InterPro" id="IPR016193">
    <property type="entry name" value="Cytidine_deaminase-like"/>
</dbReference>
<keyword evidence="5" id="KW-1185">Reference proteome</keyword>
<organism evidence="4 5">
    <name type="scientific">Croceicoccus esteveae</name>
    <dbReference type="NCBI Taxonomy" id="3075597"/>
    <lineage>
        <taxon>Bacteria</taxon>
        <taxon>Pseudomonadati</taxon>
        <taxon>Pseudomonadota</taxon>
        <taxon>Alphaproteobacteria</taxon>
        <taxon>Sphingomonadales</taxon>
        <taxon>Erythrobacteraceae</taxon>
        <taxon>Croceicoccus</taxon>
    </lineage>
</organism>
<feature type="active site" description="Cysteine persulfide intermediate" evidence="3">
    <location>
        <position position="111"/>
    </location>
</feature>
<comment type="subcellular location">
    <subcellularLocation>
        <location evidence="3">Cytoplasm</location>
    </subcellularLocation>
</comment>
<dbReference type="PIRSF" id="PIRSF015626">
    <property type="entry name" value="FdhD"/>
    <property type="match status" value="1"/>
</dbReference>
<evidence type="ECO:0000256" key="2">
    <source>
        <dbReference type="ARBA" id="ARBA00023150"/>
    </source>
</evidence>
<dbReference type="NCBIfam" id="TIGR00129">
    <property type="entry name" value="fdhD_narQ"/>
    <property type="match status" value="1"/>
</dbReference>
<reference evidence="4 5" key="1">
    <citation type="submission" date="2023-09" db="EMBL/GenBank/DDBJ databases">
        <authorList>
            <person name="Rey-Velasco X."/>
        </authorList>
    </citation>
    <scope>NUCLEOTIDE SEQUENCE [LARGE SCALE GENOMIC DNA]</scope>
    <source>
        <strain evidence="4 5">F390</strain>
    </source>
</reference>
<name>A0ABU2ZJ06_9SPHN</name>
<sequence length="259" mass="27469">MTSGLVRQAFVEHFAAGTPTRRIDRDLPVEVPVALEYDGITYAVMMATPVDLDDYARGFAIGEGLLTPETAPLSSHFAEVEHGWIVRTTLPGGTAQAMVARVRRRIGDSSCGLCGMETLAEVARSLPQVAVPCRPEPAAVFAALRALRTLQPLGRATGAMHAAAICAPDGRIAIVREDVGRHNALDKAIGALAAQQEQRPMFALLSARCSYELVEKAVRGGLGGLVTISAPTSMAIRRARDAGLALYVLARSDSILELA</sequence>
<comment type="caution">
    <text evidence="4">The sequence shown here is derived from an EMBL/GenBank/DDBJ whole genome shotgun (WGS) entry which is preliminary data.</text>
</comment>
<comment type="function">
    <text evidence="3">Required for formate dehydrogenase (FDH) activity. Acts as a sulfur carrier protein that transfers sulfur from IscS to the molybdenum cofactor prior to its insertion into FDH.</text>
</comment>
<dbReference type="EMBL" id="JAVRHS010000008">
    <property type="protein sequence ID" value="MDT0576579.1"/>
    <property type="molecule type" value="Genomic_DNA"/>
</dbReference>
<dbReference type="Pfam" id="PF02634">
    <property type="entry name" value="FdhD-NarQ"/>
    <property type="match status" value="1"/>
</dbReference>
<evidence type="ECO:0000256" key="1">
    <source>
        <dbReference type="ARBA" id="ARBA00022490"/>
    </source>
</evidence>
<dbReference type="InterPro" id="IPR003786">
    <property type="entry name" value="FdhD"/>
</dbReference>
<dbReference type="RefSeq" id="WP_311341152.1">
    <property type="nucleotide sequence ID" value="NZ_JAVRHS010000008.1"/>
</dbReference>
<dbReference type="PANTHER" id="PTHR30592">
    <property type="entry name" value="FORMATE DEHYDROGENASE"/>
    <property type="match status" value="1"/>
</dbReference>
<dbReference type="SUPFAM" id="SSF53927">
    <property type="entry name" value="Cytidine deaminase-like"/>
    <property type="match status" value="1"/>
</dbReference>
<proteinExistence type="inferred from homology"/>
<protein>
    <recommendedName>
        <fullName evidence="3">Sulfur carrier protein FdhD</fullName>
    </recommendedName>
</protein>
<dbReference type="Gene3D" id="3.10.20.10">
    <property type="match status" value="1"/>
</dbReference>